<feature type="region of interest" description="Disordered" evidence="1">
    <location>
        <begin position="955"/>
        <end position="989"/>
    </location>
</feature>
<dbReference type="Gene3D" id="1.10.10.60">
    <property type="entry name" value="Homeodomain-like"/>
    <property type="match status" value="1"/>
</dbReference>
<keyword evidence="4" id="KW-1185">Reference proteome</keyword>
<feature type="region of interest" description="Disordered" evidence="1">
    <location>
        <begin position="139"/>
        <end position="252"/>
    </location>
</feature>
<dbReference type="SUPFAM" id="SSF46689">
    <property type="entry name" value="Homeodomain-like"/>
    <property type="match status" value="1"/>
</dbReference>
<proteinExistence type="predicted"/>
<feature type="compositionally biased region" description="Low complexity" evidence="1">
    <location>
        <begin position="740"/>
        <end position="759"/>
    </location>
</feature>
<feature type="compositionally biased region" description="Basic and acidic residues" evidence="1">
    <location>
        <begin position="955"/>
        <end position="965"/>
    </location>
</feature>
<feature type="region of interest" description="Disordered" evidence="1">
    <location>
        <begin position="820"/>
        <end position="840"/>
    </location>
</feature>
<gene>
    <name evidence="3" type="ORF">NDU88_001479</name>
</gene>
<dbReference type="SMART" id="SM00717">
    <property type="entry name" value="SANT"/>
    <property type="match status" value="1"/>
</dbReference>
<dbReference type="Proteomes" id="UP001066276">
    <property type="component" value="Chromosome 9"/>
</dbReference>
<dbReference type="CDD" id="cd00167">
    <property type="entry name" value="SANT"/>
    <property type="match status" value="1"/>
</dbReference>
<reference evidence="3" key="1">
    <citation type="journal article" date="2022" name="bioRxiv">
        <title>Sequencing and chromosome-scale assembly of the giantPleurodeles waltlgenome.</title>
        <authorList>
            <person name="Brown T."/>
            <person name="Elewa A."/>
            <person name="Iarovenko S."/>
            <person name="Subramanian E."/>
            <person name="Araus A.J."/>
            <person name="Petzold A."/>
            <person name="Susuki M."/>
            <person name="Suzuki K.-i.T."/>
            <person name="Hayashi T."/>
            <person name="Toyoda A."/>
            <person name="Oliveira C."/>
            <person name="Osipova E."/>
            <person name="Leigh N.D."/>
            <person name="Simon A."/>
            <person name="Yun M.H."/>
        </authorList>
    </citation>
    <scope>NUCLEOTIDE SEQUENCE</scope>
    <source>
        <strain evidence="3">20211129_DDA</strain>
        <tissue evidence="3">Liver</tissue>
    </source>
</reference>
<dbReference type="EMBL" id="JANPWB010000013">
    <property type="protein sequence ID" value="KAJ1104064.1"/>
    <property type="molecule type" value="Genomic_DNA"/>
</dbReference>
<dbReference type="AlphaFoldDB" id="A0AAV7MLU4"/>
<dbReference type="PANTHER" id="PTHR16124:SF3">
    <property type="entry name" value="MIS18-BINDING PROTEIN 1"/>
    <property type="match status" value="1"/>
</dbReference>
<comment type="caution">
    <text evidence="3">The sequence shown here is derived from an EMBL/GenBank/DDBJ whole genome shotgun (WGS) entry which is preliminary data.</text>
</comment>
<dbReference type="InterPro" id="IPR009057">
    <property type="entry name" value="Homeodomain-like_sf"/>
</dbReference>
<evidence type="ECO:0000313" key="4">
    <source>
        <dbReference type="Proteomes" id="UP001066276"/>
    </source>
</evidence>
<feature type="compositionally biased region" description="Polar residues" evidence="1">
    <location>
        <begin position="152"/>
        <end position="178"/>
    </location>
</feature>
<feature type="region of interest" description="Disordered" evidence="1">
    <location>
        <begin position="699"/>
        <end position="797"/>
    </location>
</feature>
<feature type="compositionally biased region" description="Acidic residues" evidence="1">
    <location>
        <begin position="1145"/>
        <end position="1165"/>
    </location>
</feature>
<feature type="region of interest" description="Disordered" evidence="1">
    <location>
        <begin position="1140"/>
        <end position="1165"/>
    </location>
</feature>
<evidence type="ECO:0000313" key="3">
    <source>
        <dbReference type="EMBL" id="KAJ1104064.1"/>
    </source>
</evidence>
<dbReference type="PROSITE" id="PS50090">
    <property type="entry name" value="MYB_LIKE"/>
    <property type="match status" value="1"/>
</dbReference>
<dbReference type="InterPro" id="IPR039110">
    <property type="entry name" value="KNL2-like"/>
</dbReference>
<feature type="domain" description="Myb-like" evidence="2">
    <location>
        <begin position="918"/>
        <end position="959"/>
    </location>
</feature>
<evidence type="ECO:0000259" key="2">
    <source>
        <dbReference type="PROSITE" id="PS50090"/>
    </source>
</evidence>
<sequence>MKDVASQKCVDHHGSQYESPIKLFERMKTIAAQRKLAQTPSQTERLFTSRNCHRDILLTPVTNSLNKSTQQLSGCANVKNRLQSLNCREPLKEHQFTGPHSAPAVEVRGKNICFVSSEDWPPKSPAQIFLLMKQKAQEQYKGQKGTHPRANGCSSVTDATSSNKTEKTFTPSKTIQPSLSPPFSTPVDGTGECVVSSTDCSPDTVILEQDNDGDDERSQDTTMHSTSLPSSNKSLTASRKENEIVSRNATSKNTPKAGICGQILFPNKERKTTSADKYGNANLFKSPKVYIPRKQKTSVNSNSPCNVVCTDKVVSSSKKQENICLSEWTLKPVNNNTGVCVEGKRVDEGGTFWHSNVIAERIQRDQVKTVTGRVYELKGKMDSFSMKQAGFPSKFLKIFASGFPEDWKVYVDNYLKEKNSEISTSKIPQKQGIDTKVNEKNNIETVVGDAGSNVRKTSRTITNSLRTNSNDNTQHLWEIKKSKSKEGKNKRYATRRLRSKTFFRYGDAEEMDSMESLSEDNQTYEVVKTNSRVKKTKSGYSRANGNRVLRAAPPLSATITRSGRHVLPPLPYWCGKRMFVDIDLNRTVSEGSRDTLTENLMNVYIMNNKQVKKAKGKKAVKKERRYTRKNSDQVNLIDRKNQKKFVSETEESDHDNNKCADNLPVVLLTPINTNAKLQERCMKNNVVYNSLLKSSKKKHAYQKEALAQSNQTRKQKATIKDTTSTNHHRKVSSKNTAVLSESTSTESSAAEKSSEGTSGTLPARRKHKVNSTIHRPKKRYQITSETSDSEIDTASPLNSNLSEKYEFSRDSSSEERVVRKVKSGLQIRSKPSDSSYAGEHSLNKTYIPSTCDNSQSDSDVIDNQFVSSERKLSPSSITSGFISTDNRCFGTDKPVTVGKAGHQSSAGPFPHTSQSECWSEKEIERLQRAVSSLPKHKSGFWVNVAMAVGSRSAEECQQKHMEKQQSKGSKANTNKKCDSGKKEMKGDDKHGLPVKITAKVGTLKRKQQMREFLEQIPKDNHDDVFSATPFQKKRVKLPTLRTSQEDDVFHLEQANPTTPSSVIFPLAKTPQCDHISPSMLGPINRDINDQYMYRIQKSTKNDKFKTWGNFRNRSGGTFMTPISRKKPTLSKGLNDTTVIGKLFQTEEEPVPSDEEEEEDDYFTDD</sequence>
<dbReference type="Pfam" id="PF09133">
    <property type="entry name" value="SANTA"/>
    <property type="match status" value="1"/>
</dbReference>
<protein>
    <recommendedName>
        <fullName evidence="2">Myb-like domain-containing protein</fullName>
    </recommendedName>
</protein>
<dbReference type="InterPro" id="IPR001005">
    <property type="entry name" value="SANT/Myb"/>
</dbReference>
<dbReference type="PANTHER" id="PTHR16124">
    <property type="entry name" value="MIS18-BINDING PROTEIN 1"/>
    <property type="match status" value="1"/>
</dbReference>
<feature type="compositionally biased region" description="Polar residues" evidence="1">
    <location>
        <begin position="220"/>
        <end position="237"/>
    </location>
</feature>
<dbReference type="InterPro" id="IPR015216">
    <property type="entry name" value="SANTA"/>
</dbReference>
<evidence type="ECO:0000256" key="1">
    <source>
        <dbReference type="SAM" id="MobiDB-lite"/>
    </source>
</evidence>
<organism evidence="3 4">
    <name type="scientific">Pleurodeles waltl</name>
    <name type="common">Iberian ribbed newt</name>
    <dbReference type="NCBI Taxonomy" id="8319"/>
    <lineage>
        <taxon>Eukaryota</taxon>
        <taxon>Metazoa</taxon>
        <taxon>Chordata</taxon>
        <taxon>Craniata</taxon>
        <taxon>Vertebrata</taxon>
        <taxon>Euteleostomi</taxon>
        <taxon>Amphibia</taxon>
        <taxon>Batrachia</taxon>
        <taxon>Caudata</taxon>
        <taxon>Salamandroidea</taxon>
        <taxon>Salamandridae</taxon>
        <taxon>Pleurodelinae</taxon>
        <taxon>Pleurodeles</taxon>
    </lineage>
</organism>
<accession>A0AAV7MLU4</accession>
<feature type="compositionally biased region" description="Basic residues" evidence="1">
    <location>
        <begin position="763"/>
        <end position="780"/>
    </location>
</feature>
<name>A0AAV7MLU4_PLEWA</name>
<dbReference type="GO" id="GO:0000775">
    <property type="term" value="C:chromosome, centromeric region"/>
    <property type="evidence" value="ECO:0007669"/>
    <property type="project" value="TreeGrafter"/>
</dbReference>
<feature type="compositionally biased region" description="Basic and acidic residues" evidence="1">
    <location>
        <begin position="975"/>
        <end position="989"/>
    </location>
</feature>